<organism evidence="1 2">
    <name type="scientific">Romanomermis culicivorax</name>
    <name type="common">Nematode worm</name>
    <dbReference type="NCBI Taxonomy" id="13658"/>
    <lineage>
        <taxon>Eukaryota</taxon>
        <taxon>Metazoa</taxon>
        <taxon>Ecdysozoa</taxon>
        <taxon>Nematoda</taxon>
        <taxon>Enoplea</taxon>
        <taxon>Dorylaimia</taxon>
        <taxon>Mermithida</taxon>
        <taxon>Mermithoidea</taxon>
        <taxon>Mermithidae</taxon>
        <taxon>Romanomermis</taxon>
    </lineage>
</organism>
<evidence type="ECO:0000313" key="2">
    <source>
        <dbReference type="WBParaSite" id="nRc.2.0.1.t43481-RA"/>
    </source>
</evidence>
<accession>A0A915KXF2</accession>
<proteinExistence type="predicted"/>
<evidence type="ECO:0000313" key="1">
    <source>
        <dbReference type="Proteomes" id="UP000887565"/>
    </source>
</evidence>
<protein>
    <submittedName>
        <fullName evidence="2">Uncharacterized protein</fullName>
    </submittedName>
</protein>
<dbReference type="AlphaFoldDB" id="A0A915KXF2"/>
<dbReference type="Proteomes" id="UP000887565">
    <property type="component" value="Unplaced"/>
</dbReference>
<dbReference type="WBParaSite" id="nRc.2.0.1.t43481-RA">
    <property type="protein sequence ID" value="nRc.2.0.1.t43481-RA"/>
    <property type="gene ID" value="nRc.2.0.1.g43481"/>
</dbReference>
<keyword evidence="1" id="KW-1185">Reference proteome</keyword>
<reference evidence="2" key="1">
    <citation type="submission" date="2022-11" db="UniProtKB">
        <authorList>
            <consortium name="WormBaseParasite"/>
        </authorList>
    </citation>
    <scope>IDENTIFICATION</scope>
</reference>
<name>A0A915KXF2_ROMCU</name>
<sequence length="95" mass="10805">MKQTNFEITVIHVPLNFVPKSSRLVHRFGIRLKEIDVEMEFFDFGVIEIDYCCMNAVGQTKQYAATNTAVQSTGSKNHLIAQAVKIQLHQIPELL</sequence>